<dbReference type="Gene3D" id="1.10.10.10">
    <property type="entry name" value="Winged helix-like DNA-binding domain superfamily/Winged helix DNA-binding domain"/>
    <property type="match status" value="1"/>
</dbReference>
<evidence type="ECO:0000256" key="1">
    <source>
        <dbReference type="ARBA" id="ARBA00023015"/>
    </source>
</evidence>
<feature type="domain" description="HTH crp-type" evidence="4">
    <location>
        <begin position="141"/>
        <end position="207"/>
    </location>
</feature>
<evidence type="ECO:0000313" key="5">
    <source>
        <dbReference type="EMBL" id="OSJ35681.1"/>
    </source>
</evidence>
<dbReference type="InterPro" id="IPR036390">
    <property type="entry name" value="WH_DNA-bd_sf"/>
</dbReference>
<dbReference type="InterPro" id="IPR036388">
    <property type="entry name" value="WH-like_DNA-bd_sf"/>
</dbReference>
<dbReference type="SMART" id="SM00419">
    <property type="entry name" value="HTH_CRP"/>
    <property type="match status" value="1"/>
</dbReference>
<dbReference type="AlphaFoldDB" id="A0A1Y2JW37"/>
<dbReference type="EMBL" id="NAFL01000213">
    <property type="protein sequence ID" value="OSJ35681.1"/>
    <property type="molecule type" value="Genomic_DNA"/>
</dbReference>
<evidence type="ECO:0000256" key="2">
    <source>
        <dbReference type="ARBA" id="ARBA00023125"/>
    </source>
</evidence>
<evidence type="ECO:0000256" key="3">
    <source>
        <dbReference type="ARBA" id="ARBA00023163"/>
    </source>
</evidence>
<dbReference type="InterPro" id="IPR012318">
    <property type="entry name" value="HTH_CRP"/>
</dbReference>
<gene>
    <name evidence="5" type="ORF">BSZ19_07520</name>
</gene>
<dbReference type="InterPro" id="IPR050397">
    <property type="entry name" value="Env_Response_Regulators"/>
</dbReference>
<evidence type="ECO:0000313" key="6">
    <source>
        <dbReference type="Proteomes" id="UP000193335"/>
    </source>
</evidence>
<dbReference type="GO" id="GO:0003677">
    <property type="term" value="F:DNA binding"/>
    <property type="evidence" value="ECO:0007669"/>
    <property type="project" value="UniProtKB-KW"/>
</dbReference>
<dbReference type="SUPFAM" id="SSF46785">
    <property type="entry name" value="Winged helix' DNA-binding domain"/>
    <property type="match status" value="1"/>
</dbReference>
<dbReference type="Gene3D" id="2.60.120.10">
    <property type="entry name" value="Jelly Rolls"/>
    <property type="match status" value="1"/>
</dbReference>
<dbReference type="PROSITE" id="PS51063">
    <property type="entry name" value="HTH_CRP_2"/>
    <property type="match status" value="1"/>
</dbReference>
<protein>
    <submittedName>
        <fullName evidence="5">Cyclic nucleotide-binding protein</fullName>
    </submittedName>
</protein>
<sequence length="234" mass="25309">MLQLNAILASLPEGDKAALKPHLKAIHLQQKTVLYETGDTISAVYFPTSAVVSLVSTLTTGEMTEAAMVGRDGAVGIASALDGKVAMCRAIVQLGGDAMVCDPSAFRSAAMQSEKLISKIMRHEQTLFAQAQQSTACMANHEVEARLCRWLLRARDLAGSDQLPFTQEFLAEMLGVRRPSVTTVARTLQEAGIVKYRRGHIEIVDVEALRESACECYETVRGQYEQLLGAPLGG</sequence>
<organism evidence="5 6">
    <name type="scientific">Bradyrhizobium japonicum</name>
    <dbReference type="NCBI Taxonomy" id="375"/>
    <lineage>
        <taxon>Bacteria</taxon>
        <taxon>Pseudomonadati</taxon>
        <taxon>Pseudomonadota</taxon>
        <taxon>Alphaproteobacteria</taxon>
        <taxon>Hyphomicrobiales</taxon>
        <taxon>Nitrobacteraceae</taxon>
        <taxon>Bradyrhizobium</taxon>
    </lineage>
</organism>
<evidence type="ECO:0000259" key="4">
    <source>
        <dbReference type="PROSITE" id="PS51063"/>
    </source>
</evidence>
<reference evidence="5 6" key="1">
    <citation type="submission" date="2017-03" db="EMBL/GenBank/DDBJ databases">
        <title>Whole genome sequences of fourteen strains of Bradyrhizobium canariense and one strain of Bradyrhizobium japonicum isolated from Lupinus (Papilionoideae: Genisteae) species in Algeria.</title>
        <authorList>
            <person name="Crovadore J."/>
            <person name="Chekireb D."/>
            <person name="Brachmann A."/>
            <person name="Chablais R."/>
            <person name="Cochard B."/>
            <person name="Lefort F."/>
        </authorList>
    </citation>
    <scope>NUCLEOTIDE SEQUENCE [LARGE SCALE GENOMIC DNA]</scope>
    <source>
        <strain evidence="5 6">UBMA197</strain>
    </source>
</reference>
<dbReference type="PANTHER" id="PTHR24567">
    <property type="entry name" value="CRP FAMILY TRANSCRIPTIONAL REGULATORY PROTEIN"/>
    <property type="match status" value="1"/>
</dbReference>
<keyword evidence="1" id="KW-0805">Transcription regulation</keyword>
<dbReference type="Proteomes" id="UP000193335">
    <property type="component" value="Unassembled WGS sequence"/>
</dbReference>
<dbReference type="SUPFAM" id="SSF51206">
    <property type="entry name" value="cAMP-binding domain-like"/>
    <property type="match status" value="1"/>
</dbReference>
<comment type="caution">
    <text evidence="5">The sequence shown here is derived from an EMBL/GenBank/DDBJ whole genome shotgun (WGS) entry which is preliminary data.</text>
</comment>
<proteinExistence type="predicted"/>
<keyword evidence="2" id="KW-0238">DNA-binding</keyword>
<dbReference type="InterPro" id="IPR018490">
    <property type="entry name" value="cNMP-bd_dom_sf"/>
</dbReference>
<dbReference type="Pfam" id="PF13545">
    <property type="entry name" value="HTH_Crp_2"/>
    <property type="match status" value="1"/>
</dbReference>
<dbReference type="PANTHER" id="PTHR24567:SF74">
    <property type="entry name" value="HTH-TYPE TRANSCRIPTIONAL REGULATOR ARCR"/>
    <property type="match status" value="1"/>
</dbReference>
<dbReference type="RefSeq" id="WP_085399077.1">
    <property type="nucleotide sequence ID" value="NZ_NAFL01000213.1"/>
</dbReference>
<keyword evidence="3" id="KW-0804">Transcription</keyword>
<dbReference type="GO" id="GO:0005829">
    <property type="term" value="C:cytosol"/>
    <property type="evidence" value="ECO:0007669"/>
    <property type="project" value="TreeGrafter"/>
</dbReference>
<accession>A0A1Y2JW37</accession>
<dbReference type="GO" id="GO:0003700">
    <property type="term" value="F:DNA-binding transcription factor activity"/>
    <property type="evidence" value="ECO:0007669"/>
    <property type="project" value="TreeGrafter"/>
</dbReference>
<name>A0A1Y2JW37_BRAJP</name>
<dbReference type="InterPro" id="IPR014710">
    <property type="entry name" value="RmlC-like_jellyroll"/>
</dbReference>